<dbReference type="PROSITE" id="PS50835">
    <property type="entry name" value="IG_LIKE"/>
    <property type="match status" value="5"/>
</dbReference>
<keyword evidence="8" id="KW-0325">Glycoprotein</keyword>
<evidence type="ECO:0000313" key="17">
    <source>
        <dbReference type="Proteomes" id="UP000290572"/>
    </source>
</evidence>
<keyword evidence="3" id="KW-0808">Transferase</keyword>
<protein>
    <submittedName>
        <fullName evidence="16">TGF-beta receptor type-2-like protein</fullName>
    </submittedName>
</protein>
<keyword evidence="4" id="KW-0341">Growth regulation</keyword>
<dbReference type="FunFam" id="1.10.510.10:FF:000260">
    <property type="entry name" value="TGF-beta receptor type-2"/>
    <property type="match status" value="1"/>
</dbReference>
<dbReference type="PANTHER" id="PTHR16675">
    <property type="entry name" value="MHC CLASS I-RELATED"/>
    <property type="match status" value="1"/>
</dbReference>
<feature type="domain" description="Ig-like" evidence="15">
    <location>
        <begin position="1337"/>
        <end position="1424"/>
    </location>
</feature>
<dbReference type="InterPro" id="IPR050208">
    <property type="entry name" value="MHC_class-I_related"/>
</dbReference>
<dbReference type="CDD" id="cd14055">
    <property type="entry name" value="STKc_TGFbR2_like"/>
    <property type="match status" value="1"/>
</dbReference>
<evidence type="ECO:0000256" key="2">
    <source>
        <dbReference type="ARBA" id="ARBA00004479"/>
    </source>
</evidence>
<evidence type="ECO:0000256" key="9">
    <source>
        <dbReference type="ARBA" id="ARBA00023319"/>
    </source>
</evidence>
<dbReference type="InterPro" id="IPR011009">
    <property type="entry name" value="Kinase-like_dom_sf"/>
</dbReference>
<evidence type="ECO:0000259" key="15">
    <source>
        <dbReference type="PROSITE" id="PS50835"/>
    </source>
</evidence>
<feature type="transmembrane region" description="Helical" evidence="12">
    <location>
        <begin position="269"/>
        <end position="292"/>
    </location>
</feature>
<dbReference type="Proteomes" id="UP000290572">
    <property type="component" value="Unassembled WGS sequence"/>
</dbReference>
<keyword evidence="12" id="KW-0472">Membrane</keyword>
<dbReference type="GO" id="GO:0045121">
    <property type="term" value="C:membrane raft"/>
    <property type="evidence" value="ECO:0007669"/>
    <property type="project" value="UniProtKB-SubCell"/>
</dbReference>
<dbReference type="Gene3D" id="2.10.60.10">
    <property type="entry name" value="CD59"/>
    <property type="match status" value="2"/>
</dbReference>
<keyword evidence="6 10" id="KW-0067">ATP-binding</keyword>
<dbReference type="InterPro" id="IPR008271">
    <property type="entry name" value="Ser/Thr_kinase_AS"/>
</dbReference>
<evidence type="ECO:0000256" key="13">
    <source>
        <dbReference type="SAM" id="SignalP"/>
    </source>
</evidence>
<dbReference type="Gene3D" id="3.30.200.20">
    <property type="entry name" value="Phosphorylase Kinase, domain 1"/>
    <property type="match status" value="1"/>
</dbReference>
<evidence type="ECO:0000256" key="4">
    <source>
        <dbReference type="ARBA" id="ARBA00022604"/>
    </source>
</evidence>
<evidence type="ECO:0000313" key="16">
    <source>
        <dbReference type="EMBL" id="RXN17144.1"/>
    </source>
</evidence>
<feature type="coiled-coil region" evidence="11">
    <location>
        <begin position="2120"/>
        <end position="2154"/>
    </location>
</feature>
<keyword evidence="16" id="KW-0675">Receptor</keyword>
<keyword evidence="11" id="KW-0175">Coiled coil</keyword>
<dbReference type="InterPro" id="IPR037055">
    <property type="entry name" value="MHC_I-like_Ag-recog_sf"/>
</dbReference>
<dbReference type="Pfam" id="PF07714">
    <property type="entry name" value="PK_Tyr_Ser-Thr"/>
    <property type="match status" value="1"/>
</dbReference>
<keyword evidence="12" id="KW-1133">Transmembrane helix</keyword>
<dbReference type="CDD" id="cd23538">
    <property type="entry name" value="TFP_LU_ECD_TGFR2"/>
    <property type="match status" value="2"/>
</dbReference>
<dbReference type="SUPFAM" id="SSF48726">
    <property type="entry name" value="Immunoglobulin"/>
    <property type="match status" value="7"/>
</dbReference>
<evidence type="ECO:0000256" key="7">
    <source>
        <dbReference type="ARBA" id="ARBA00023157"/>
    </source>
</evidence>
<keyword evidence="7" id="KW-1015">Disulfide bond</keyword>
<dbReference type="InterPro" id="IPR036179">
    <property type="entry name" value="Ig-like_dom_sf"/>
</dbReference>
<dbReference type="EMBL" id="QBIY01012758">
    <property type="protein sequence ID" value="RXN17144.1"/>
    <property type="molecule type" value="Genomic_DNA"/>
</dbReference>
<reference evidence="16 17" key="1">
    <citation type="submission" date="2018-03" db="EMBL/GenBank/DDBJ databases">
        <title>Draft genome sequence of Rohu Carp (Labeo rohita).</title>
        <authorList>
            <person name="Das P."/>
            <person name="Kushwaha B."/>
            <person name="Joshi C.G."/>
            <person name="Kumar D."/>
            <person name="Nagpure N.S."/>
            <person name="Sahoo L."/>
            <person name="Das S.P."/>
            <person name="Bit A."/>
            <person name="Patnaik S."/>
            <person name="Meher P.K."/>
            <person name="Jayasankar P."/>
            <person name="Koringa P.G."/>
            <person name="Patel N.V."/>
            <person name="Hinsu A.T."/>
            <person name="Kumar R."/>
            <person name="Pandey M."/>
            <person name="Agarwal S."/>
            <person name="Srivastava S."/>
            <person name="Singh M."/>
            <person name="Iquebal M.A."/>
            <person name="Jaiswal S."/>
            <person name="Angadi U.B."/>
            <person name="Kumar N."/>
            <person name="Raza M."/>
            <person name="Shah T.M."/>
            <person name="Rai A."/>
            <person name="Jena J.K."/>
        </authorList>
    </citation>
    <scope>NUCLEOTIDE SEQUENCE [LARGE SCALE GENOMIC DNA]</scope>
    <source>
        <strain evidence="16">DASCIFA01</strain>
        <tissue evidence="16">Testis</tissue>
    </source>
</reference>
<dbReference type="Gene3D" id="1.10.510.10">
    <property type="entry name" value="Transferase(Phosphotransferase) domain 1"/>
    <property type="match status" value="1"/>
</dbReference>
<feature type="signal peptide" evidence="13">
    <location>
        <begin position="1"/>
        <end position="23"/>
    </location>
</feature>
<dbReference type="FunFam" id="3.30.200.20:FF:000213">
    <property type="entry name" value="TGF-beta receptor type-2"/>
    <property type="match status" value="1"/>
</dbReference>
<evidence type="ECO:0000256" key="10">
    <source>
        <dbReference type="PROSITE-ProRule" id="PRU10141"/>
    </source>
</evidence>
<dbReference type="GO" id="GO:0005615">
    <property type="term" value="C:extracellular space"/>
    <property type="evidence" value="ECO:0007669"/>
    <property type="project" value="TreeGrafter"/>
</dbReference>
<dbReference type="SUPFAM" id="SSF57302">
    <property type="entry name" value="Snake toxin-like"/>
    <property type="match status" value="2"/>
</dbReference>
<sequence length="2515" mass="288938">MERFGAIGFGSVLLVYLMSGASALLHTAKTHSVCKSCGPQPANCKSYQCLANCSVSEVCPSPDDVCAAVWWRNNGMVTVQTKCHNPKQLLKGVMMDNYNSSDCVLTIRNTDPHNLRLCACTGRECNERMLLNEVDDKIMSASDTASGPFKLSQLCKFCDIELTECNATGVCNSSCTVSSICEKPNEVCVSAWRRNNGRATIETVCHNPAVPFHGQYLTDYNNSVCQMKQVKGMEDDFYICSCSQEECNDKLFFTDAPSGPGDFRKDPPLVLLITVVPALIAVVVLLSTFYCYRVFRQQSLKAPKTKGIDIETCAIMSDDDRSDSSSANANSLNHNTELLPIQLDIIVGKGRFAEVYRAKLKQGTTDESFQMVAVKIFPYEEYASWKTEWEIFSDAELRHENVLQFLTAEDRKAERRYWLITAYHERGNLQEFLTQHVIGWDELCRLGGSLARGVAHLHADRTPCGRAKVPIVHRDLKSVNVLVKSDLSCCLCDFGLSLRLDNSMSPEELANSGQVGTARYMAPEVLESRMDLENIESFKQADVYSMSLVLWEITSRCSAIGELSVKLMFVCVCVCVCVCADVREYEPPFGKLKDHLCVESMKDDVIRDRLRPEIPTSWTNHMGIQLLSSTIEECWDHDPEARLTAQCVVERFEKHFLHYKFAALCNANAFPEFKAVSVCDDRQIAQYSNEERIWIKSSLIEDDWTEAPAEPPEPKEWFLHQMKTLSSCTDSHYSELHVLQRIIGCELEKFPNGTVSLRAFDEYGFDGEDFIAFNFDTMQWIDKNPKAKETKMKWDLHTERNQFLKQYLKTCTDWISTFHNTKQTRPDVHAFVPKVSDDQSKLKLTCMATGFYPMDVEVYITVDDYVLKNQTSSEIRPNNDGSFQMIFSVEIDTNHSGYYNCQVIHNSLTLKRQVLTLWAKNHNTFCEKHFLHYKFAARCNANAFPEFKAVSVCDDRQIAQYINEERIWIKSSLIEDDWTEAPAEPPEPKDWFVHQMKTLSKCTDSHCSELHVLQRIIGCELEKFPNGTVSLKAFDEYGFDGEDFIAFNFDTMQWIDKNPKAKETKMKWDQQTERNQFLKQYLKTCTDWISTFKNTKMTPPDVRVFVAVSDDHSKLVLTCLATGFYPRDIEMYIRLDGSVLENQTSSRIRPNELHVLQRIIGCELEKFPNGTVKSLRAFDEYGFDGENYIAFNSDTLQWIDKNPKAKETKMTWDHETERNEHIQVYLRGCLNWIITFNNAKKSKPAVHVFARKAPDDHSKLVLTCLATGFYPRDIEMNIRLDRTIIKNQRSSGFRPNADGSFQMRTSVEIDRNHMEPYECLIIHSSLKQQVVIKWGSPDIRVFAMEAPDDQHKLVLSCLATGFYPRDIEMNIRLNKTVLEDQTSSAIIPNAKESFQMSISVEIDKNHKGFYDCLVIHSSLTEPVSEKWDGACFDSKIESQWPVVVGISAAVVAEKHFLHYMYTVLTKAGPFPEFSAVGESDDRRIAHYSIEEQGWIRENLTVDDWNEAPELPENSDWFLNYLYDLSKCKRHAECSEFHILQRIIGCELEKLNGTVMSLRAFDESAYDGKDFSTCRPDVYVFARKAPDHQNKLNLTCLTTGFYPKNVEMNIRLDRSVLGKQIFSEIRPNADGSFQLRSTVKIDRNHKGSYDCFVIHSSLTEPVSVEWGAQGYQSERHYMHYMFTALTKAGLFPEITVVGMIDNRRISKNGTEVPKWTRKILNEDDIICTPCDSEDWYMEQLHILSNCTQCSELLTFQRVIGCEVEKFPNGTVSLRAFDEYGFNGEDFIAFDYDTMQWIVKNSPDVYISARRDPDDHNKLVLTCLATGFYPRDIEMNIRLNKSVLDNQICSEIRPNANETFQMRTSVEIDRNLKGSYDCLVIHSSLREPVSVEWGSPDVDVFVRKGPGDHKKRCLHFKFTALSKTNPFPEFSAVAIFDDRRVVHYNNKSKSWVRESLTEDDWTKSPAEPPGSRDWFIHQMKTLSNCGYSECSELHIFQRIIGCELEKNSDGTVSQVVFDEYGFDGEDFIAFNSDTVQWIDKNPKATETKMYWDRQTQHNQFVLHYLQTCVHWISTFNNTKKISRISSKSSTPRSQPSLNSILMAKQIEAAAELAAKEAENATIMEEKEQREKIQLLEEKQKKELDAQKSEFERLQAIKEEIPAVTPTDVIKVLESDFKDTEQNTRVVSQEDIMFLNKLGENIRMNQDSHFEMPLPFKKRPCLPDNEPLAVMRLQHLKRRLMKDQEYREHYVKFMEDVIEKGDGEEVTDEGREGQPNVHVFMGKYDQNRQVLTCLATGFYPRDIEINIRLNKVNTENQTSSGIRPNGDGSFQMRASVEIDKDDERSYDCHVIHSSLTEPVSIKWAPPDVHVFVRKDPDDHNGKWADCDTDSHWALQTVLISVLILVLIVICYYIYRRRRSNGGQSSSYGVQTGMEMRTEHHPSQKELHVLQRKTGCELKKFPNVTLNLTVFDEYGFDGEDFLAFNSDTLQWIDKNTKAKETKMKWDQQTKRNEHASRNA</sequence>
<dbReference type="Gene3D" id="2.60.40.10">
    <property type="entry name" value="Immunoglobulins"/>
    <property type="match status" value="6"/>
</dbReference>
<organism evidence="16 17">
    <name type="scientific">Labeo rohita</name>
    <name type="common">Indian major carp</name>
    <name type="synonym">Cyprinus rohita</name>
    <dbReference type="NCBI Taxonomy" id="84645"/>
    <lineage>
        <taxon>Eukaryota</taxon>
        <taxon>Metazoa</taxon>
        <taxon>Chordata</taxon>
        <taxon>Craniata</taxon>
        <taxon>Vertebrata</taxon>
        <taxon>Euteleostomi</taxon>
        <taxon>Actinopterygii</taxon>
        <taxon>Neopterygii</taxon>
        <taxon>Teleostei</taxon>
        <taxon>Ostariophysi</taxon>
        <taxon>Cypriniformes</taxon>
        <taxon>Cyprinidae</taxon>
        <taxon>Labeoninae</taxon>
        <taxon>Labeonini</taxon>
        <taxon>Labeo</taxon>
    </lineage>
</organism>
<dbReference type="InterPro" id="IPR000719">
    <property type="entry name" value="Prot_kinase_dom"/>
</dbReference>
<dbReference type="InterPro" id="IPR003006">
    <property type="entry name" value="Ig/MHC_CS"/>
</dbReference>
<dbReference type="GO" id="GO:0046872">
    <property type="term" value="F:metal ion binding"/>
    <property type="evidence" value="ECO:0007669"/>
    <property type="project" value="InterPro"/>
</dbReference>
<dbReference type="SUPFAM" id="SSF54452">
    <property type="entry name" value="MHC antigen-recognition domain"/>
    <property type="match status" value="7"/>
</dbReference>
<keyword evidence="17" id="KW-1185">Reference proteome</keyword>
<feature type="domain" description="Ig-like" evidence="15">
    <location>
        <begin position="826"/>
        <end position="916"/>
    </location>
</feature>
<dbReference type="InterPro" id="IPR017441">
    <property type="entry name" value="Protein_kinase_ATP_BS"/>
</dbReference>
<feature type="domain" description="Protein kinase" evidence="14">
    <location>
        <begin position="341"/>
        <end position="657"/>
    </location>
</feature>
<evidence type="ECO:0000256" key="3">
    <source>
        <dbReference type="ARBA" id="ARBA00022527"/>
    </source>
</evidence>
<accession>A0A498MCX6</accession>
<keyword evidence="3" id="KW-0418">Kinase</keyword>
<dbReference type="PROSITE" id="PS00290">
    <property type="entry name" value="IG_MHC"/>
    <property type="match status" value="4"/>
</dbReference>
<dbReference type="Pfam" id="PF08917">
    <property type="entry name" value="ecTbetaR2"/>
    <property type="match status" value="2"/>
</dbReference>
<dbReference type="GO" id="GO:0009897">
    <property type="term" value="C:external side of plasma membrane"/>
    <property type="evidence" value="ECO:0007669"/>
    <property type="project" value="TreeGrafter"/>
</dbReference>
<feature type="chain" id="PRO_5019762263" evidence="13">
    <location>
        <begin position="24"/>
        <end position="2515"/>
    </location>
</feature>
<dbReference type="Gene3D" id="3.30.500.10">
    <property type="entry name" value="MHC class I-like antigen recognition-like"/>
    <property type="match status" value="7"/>
</dbReference>
<dbReference type="PROSITE" id="PS00107">
    <property type="entry name" value="PROTEIN_KINASE_ATP"/>
    <property type="match status" value="1"/>
</dbReference>
<dbReference type="InterPro" id="IPR011162">
    <property type="entry name" value="MHC_I/II-like_Ag-recog"/>
</dbReference>
<comment type="subcellular location">
    <subcellularLocation>
        <location evidence="1">Membrane raft</location>
    </subcellularLocation>
    <subcellularLocation>
        <location evidence="2">Membrane</location>
        <topology evidence="2">Single-pass type I membrane protein</topology>
    </subcellularLocation>
</comment>
<dbReference type="InterPro" id="IPR013783">
    <property type="entry name" value="Ig-like_fold"/>
</dbReference>
<evidence type="ECO:0000259" key="14">
    <source>
        <dbReference type="PROSITE" id="PS50011"/>
    </source>
</evidence>
<dbReference type="PANTHER" id="PTHR16675:SF193">
    <property type="entry name" value="LOC571647 PROTEIN-RELATED"/>
    <property type="match status" value="1"/>
</dbReference>
<evidence type="ECO:0000256" key="5">
    <source>
        <dbReference type="ARBA" id="ARBA00022741"/>
    </source>
</evidence>
<proteinExistence type="predicted"/>
<keyword evidence="3" id="KW-0723">Serine/threonine-protein kinase</keyword>
<feature type="binding site" evidence="10">
    <location>
        <position position="375"/>
    </location>
    <ligand>
        <name>ATP</name>
        <dbReference type="ChEBI" id="CHEBI:30616"/>
    </ligand>
</feature>
<evidence type="ECO:0000256" key="1">
    <source>
        <dbReference type="ARBA" id="ARBA00004285"/>
    </source>
</evidence>
<dbReference type="SUPFAM" id="SSF56112">
    <property type="entry name" value="Protein kinase-like (PK-like)"/>
    <property type="match status" value="1"/>
</dbReference>
<evidence type="ECO:0000256" key="12">
    <source>
        <dbReference type="SAM" id="Phobius"/>
    </source>
</evidence>
<feature type="transmembrane region" description="Helical" evidence="12">
    <location>
        <begin position="2389"/>
        <end position="2411"/>
    </location>
</feature>
<comment type="caution">
    <text evidence="16">The sequence shown here is derived from an EMBL/GenBank/DDBJ whole genome shotgun (WGS) entry which is preliminary data.</text>
</comment>
<evidence type="ECO:0000256" key="6">
    <source>
        <dbReference type="ARBA" id="ARBA00022840"/>
    </source>
</evidence>
<evidence type="ECO:0000256" key="11">
    <source>
        <dbReference type="SAM" id="Coils"/>
    </source>
</evidence>
<keyword evidence="13" id="KW-0732">Signal</keyword>
<keyword evidence="12" id="KW-0812">Transmembrane</keyword>
<dbReference type="GO" id="GO:0005026">
    <property type="term" value="F:transforming growth factor beta receptor activity, type II"/>
    <property type="evidence" value="ECO:0007669"/>
    <property type="project" value="InterPro"/>
</dbReference>
<dbReference type="PROSITE" id="PS00108">
    <property type="entry name" value="PROTEIN_KINASE_ST"/>
    <property type="match status" value="1"/>
</dbReference>
<feature type="domain" description="Ig-like" evidence="15">
    <location>
        <begin position="2272"/>
        <end position="2357"/>
    </location>
</feature>
<dbReference type="GO" id="GO:0005524">
    <property type="term" value="F:ATP binding"/>
    <property type="evidence" value="ECO:0007669"/>
    <property type="project" value="UniProtKB-UniRule"/>
</dbReference>
<gene>
    <name evidence="16" type="ORF">ROHU_037017</name>
</gene>
<dbReference type="Pfam" id="PF07654">
    <property type="entry name" value="C1-set"/>
    <property type="match status" value="5"/>
</dbReference>
<dbReference type="SMART" id="SM00220">
    <property type="entry name" value="S_TKc"/>
    <property type="match status" value="1"/>
</dbReference>
<feature type="domain" description="Ig-like" evidence="15">
    <location>
        <begin position="1575"/>
        <end position="1662"/>
    </location>
</feature>
<dbReference type="InterPro" id="IPR045860">
    <property type="entry name" value="Snake_toxin-like_sf"/>
</dbReference>
<keyword evidence="5 10" id="KW-0547">Nucleotide-binding</keyword>
<dbReference type="InterPro" id="IPR001245">
    <property type="entry name" value="Ser-Thr/Tyr_kinase_cat_dom"/>
</dbReference>
<dbReference type="PROSITE" id="PS50011">
    <property type="entry name" value="PROTEIN_KINASE_DOM"/>
    <property type="match status" value="1"/>
</dbReference>
<dbReference type="STRING" id="84645.A0A498MCX6"/>
<feature type="domain" description="Ig-like" evidence="15">
    <location>
        <begin position="1801"/>
        <end position="1888"/>
    </location>
</feature>
<dbReference type="Pfam" id="PF00129">
    <property type="entry name" value="MHC_I"/>
    <property type="match status" value="7"/>
</dbReference>
<dbReference type="InterPro" id="IPR011161">
    <property type="entry name" value="MHC_I-like_Ag-recog"/>
</dbReference>
<dbReference type="SMART" id="SM00407">
    <property type="entry name" value="IGc1"/>
    <property type="match status" value="6"/>
</dbReference>
<keyword evidence="9" id="KW-0393">Immunoglobulin domain</keyword>
<evidence type="ECO:0000256" key="8">
    <source>
        <dbReference type="ARBA" id="ARBA00023180"/>
    </source>
</evidence>
<dbReference type="InterPro" id="IPR007110">
    <property type="entry name" value="Ig-like_dom"/>
</dbReference>
<dbReference type="InterPro" id="IPR015013">
    <property type="entry name" value="Transforming_GF_b_rcpt_2_ecto"/>
</dbReference>
<dbReference type="GO" id="GO:0006955">
    <property type="term" value="P:immune response"/>
    <property type="evidence" value="ECO:0007669"/>
    <property type="project" value="TreeGrafter"/>
</dbReference>
<name>A0A498MCX6_LABRO</name>
<dbReference type="InterPro" id="IPR003597">
    <property type="entry name" value="Ig_C1-set"/>
</dbReference>